<reference evidence="2 3" key="1">
    <citation type="journal article" date="2014" name="PLoS Genet.">
        <title>Phylogenetically driven sequencing of extremely halophilic archaea reveals strategies for static and dynamic osmo-response.</title>
        <authorList>
            <person name="Becker E.A."/>
            <person name="Seitzer P.M."/>
            <person name="Tritt A."/>
            <person name="Larsen D."/>
            <person name="Krusor M."/>
            <person name="Yao A.I."/>
            <person name="Wu D."/>
            <person name="Madern D."/>
            <person name="Eisen J.A."/>
            <person name="Darling A.E."/>
            <person name="Facciotti M.T."/>
        </authorList>
    </citation>
    <scope>NUCLEOTIDE SEQUENCE [LARGE SCALE GENOMIC DNA]</scope>
    <source>
        <strain evidence="2 3">JCM 14663</strain>
    </source>
</reference>
<comment type="caution">
    <text evidence="2">The sequence shown here is derived from an EMBL/GenBank/DDBJ whole genome shotgun (WGS) entry which is preliminary data.</text>
</comment>
<gene>
    <name evidence="2" type="ORF">C486_14884</name>
</gene>
<dbReference type="AlphaFoldDB" id="L9YVM0"/>
<feature type="region of interest" description="Disordered" evidence="1">
    <location>
        <begin position="89"/>
        <end position="110"/>
    </location>
</feature>
<dbReference type="RefSeq" id="WP_008457253.1">
    <property type="nucleotide sequence ID" value="NZ_AOIJ01000060.1"/>
</dbReference>
<evidence type="ECO:0000313" key="2">
    <source>
        <dbReference type="EMBL" id="ELY77726.1"/>
    </source>
</evidence>
<dbReference type="PATRIC" id="fig|1230459.4.peg.2978"/>
<dbReference type="Proteomes" id="UP000011592">
    <property type="component" value="Unassembled WGS sequence"/>
</dbReference>
<protein>
    <submittedName>
        <fullName evidence="2">Uncharacterized protein</fullName>
    </submittedName>
</protein>
<sequence length="110" mass="12181">MADDSDDDQIQALAGVGRDLLSFELEAAAANLYYEFQKASKKARNADRITEADARRLAHAIERADMFVDVLYDACPEADRPPAVEDLLSGEELQEITARNPVPDRDDADQ</sequence>
<evidence type="ECO:0000256" key="1">
    <source>
        <dbReference type="SAM" id="MobiDB-lite"/>
    </source>
</evidence>
<proteinExistence type="predicted"/>
<organism evidence="2 3">
    <name type="scientific">Natrinema gari JCM 14663</name>
    <dbReference type="NCBI Taxonomy" id="1230459"/>
    <lineage>
        <taxon>Archaea</taxon>
        <taxon>Methanobacteriati</taxon>
        <taxon>Methanobacteriota</taxon>
        <taxon>Stenosarchaea group</taxon>
        <taxon>Halobacteria</taxon>
        <taxon>Halobacteriales</taxon>
        <taxon>Natrialbaceae</taxon>
        <taxon>Natrinema</taxon>
    </lineage>
</organism>
<dbReference type="EMBL" id="AOIJ01000060">
    <property type="protein sequence ID" value="ELY77726.1"/>
    <property type="molecule type" value="Genomic_DNA"/>
</dbReference>
<accession>L9YVM0</accession>
<keyword evidence="3" id="KW-1185">Reference proteome</keyword>
<evidence type="ECO:0000313" key="3">
    <source>
        <dbReference type="Proteomes" id="UP000011592"/>
    </source>
</evidence>
<name>L9YVM0_9EURY</name>